<protein>
    <submittedName>
        <fullName evidence="3">Prolyl oligopeptidase family serine peptidase</fullName>
    </submittedName>
</protein>
<dbReference type="InterPro" id="IPR029058">
    <property type="entry name" value="AB_hydrolase_fold"/>
</dbReference>
<dbReference type="Proteomes" id="UP000476064">
    <property type="component" value="Chromosome"/>
</dbReference>
<organism evidence="3 4">
    <name type="scientific">Paenibacillus lycopersici</name>
    <dbReference type="NCBI Taxonomy" id="2704462"/>
    <lineage>
        <taxon>Bacteria</taxon>
        <taxon>Bacillati</taxon>
        <taxon>Bacillota</taxon>
        <taxon>Bacilli</taxon>
        <taxon>Bacillales</taxon>
        <taxon>Paenibacillaceae</taxon>
        <taxon>Paenibacillus</taxon>
    </lineage>
</organism>
<dbReference type="SUPFAM" id="SSF53474">
    <property type="entry name" value="alpha/beta-Hydrolases"/>
    <property type="match status" value="1"/>
</dbReference>
<gene>
    <name evidence="3" type="ORF">GXP70_15150</name>
</gene>
<evidence type="ECO:0000259" key="2">
    <source>
        <dbReference type="Pfam" id="PF01738"/>
    </source>
</evidence>
<name>A0A6C0G096_9BACL</name>
<dbReference type="Pfam" id="PF01738">
    <property type="entry name" value="DLH"/>
    <property type="match status" value="1"/>
</dbReference>
<dbReference type="RefSeq" id="WP_162357600.1">
    <property type="nucleotide sequence ID" value="NZ_CP048209.1"/>
</dbReference>
<dbReference type="InterPro" id="IPR002925">
    <property type="entry name" value="Dienelactn_hydro"/>
</dbReference>
<dbReference type="InterPro" id="IPR050955">
    <property type="entry name" value="Plant_Biomass_Hydrol_Est"/>
</dbReference>
<keyword evidence="1" id="KW-0732">Signal</keyword>
<reference evidence="3 4" key="1">
    <citation type="submission" date="2020-01" db="EMBL/GenBank/DDBJ databases">
        <title>Paenibacillus sp. nov., isolated from tomato rhizosphere.</title>
        <authorList>
            <person name="Weon H.-Y."/>
            <person name="Lee S.A."/>
        </authorList>
    </citation>
    <scope>NUCLEOTIDE SEQUENCE [LARGE SCALE GENOMIC DNA]</scope>
    <source>
        <strain evidence="3 4">12200R-189</strain>
    </source>
</reference>
<evidence type="ECO:0000313" key="3">
    <source>
        <dbReference type="EMBL" id="QHT61161.1"/>
    </source>
</evidence>
<dbReference type="KEGG" id="plyc:GXP70_15150"/>
<proteinExistence type="predicted"/>
<dbReference type="GO" id="GO:0016787">
    <property type="term" value="F:hydrolase activity"/>
    <property type="evidence" value="ECO:0007669"/>
    <property type="project" value="InterPro"/>
</dbReference>
<dbReference type="PANTHER" id="PTHR43037:SF1">
    <property type="entry name" value="BLL1128 PROTEIN"/>
    <property type="match status" value="1"/>
</dbReference>
<dbReference type="EMBL" id="CP048209">
    <property type="protein sequence ID" value="QHT61161.1"/>
    <property type="molecule type" value="Genomic_DNA"/>
</dbReference>
<dbReference type="AlphaFoldDB" id="A0A6C0G096"/>
<dbReference type="ESTHER" id="9bacl-a0a6c0g096">
    <property type="family name" value="5_AlphaBeta_hydrolase"/>
</dbReference>
<dbReference type="Gene3D" id="3.40.50.1820">
    <property type="entry name" value="alpha/beta hydrolase"/>
    <property type="match status" value="1"/>
</dbReference>
<sequence length="217" mass="24147">MTQTARRLEKEILKKVSLNYLLHIPDGYENDATKKWPLILFLHGSGERGDNVERVAVHGIPKIAQTQTDFPFIAVSPQCPEDSFWGAETDALILLLDEIVKSYNVDTSRVYLTGLSMGGYGAWQLAAVQPGRFAAIVPICGGGNPERVEPLKETPVWVFHGAKDDVVPLSESEKMVDALQAIGGNVKLTVYPEADHDSWTETYENPELYEWLLQHAL</sequence>
<feature type="domain" description="Dienelactone hydrolase" evidence="2">
    <location>
        <begin position="100"/>
        <end position="196"/>
    </location>
</feature>
<dbReference type="PANTHER" id="PTHR43037">
    <property type="entry name" value="UNNAMED PRODUCT-RELATED"/>
    <property type="match status" value="1"/>
</dbReference>
<keyword evidence="4" id="KW-1185">Reference proteome</keyword>
<evidence type="ECO:0000256" key="1">
    <source>
        <dbReference type="ARBA" id="ARBA00022729"/>
    </source>
</evidence>
<accession>A0A6C0G096</accession>
<evidence type="ECO:0000313" key="4">
    <source>
        <dbReference type="Proteomes" id="UP000476064"/>
    </source>
</evidence>